<feature type="chain" id="PRO_5040207102" description="Pheromone binding protein 2" evidence="5">
    <location>
        <begin position="24"/>
        <end position="165"/>
    </location>
</feature>
<sequence>MADSKWRFVSLLCVALMANGVMSSKELLSKMSTGFNKVVDGCKSELKVGDHIMQDMYNFWREEYELVNRELGCMILCMAGKLGLLGDDQKLHHVNAADFAKSHGADDDTAKQLVTIIHDCEKANEALDEACSRALEVSKCFKTKIHELNWAPSFEVMMQEVMSAV</sequence>
<dbReference type="Pfam" id="PF01395">
    <property type="entry name" value="PBP_GOBP"/>
    <property type="match status" value="1"/>
</dbReference>
<dbReference type="Proteomes" id="UP001154114">
    <property type="component" value="Chromosome 18"/>
</dbReference>
<dbReference type="PRINTS" id="PR00484">
    <property type="entry name" value="PBPGOBP"/>
</dbReference>
<comment type="similarity">
    <text evidence="1">Belongs to the PBP/GOBP family.</text>
</comment>
<accession>A0A9N8KYH4</accession>
<keyword evidence="3 5" id="KW-0732">Signal</keyword>
<evidence type="ECO:0008006" key="8">
    <source>
        <dbReference type="Google" id="ProtNLM"/>
    </source>
</evidence>
<name>A0A9N8KYH4_CHRIL</name>
<evidence type="ECO:0000256" key="2">
    <source>
        <dbReference type="ARBA" id="ARBA00022448"/>
    </source>
</evidence>
<dbReference type="PIRSF" id="PIRSF015604">
    <property type="entry name" value="Odorant/phero_bd"/>
    <property type="match status" value="1"/>
</dbReference>
<evidence type="ECO:0000256" key="4">
    <source>
        <dbReference type="PIRSR" id="PIRSR015604-1"/>
    </source>
</evidence>
<evidence type="ECO:0000256" key="3">
    <source>
        <dbReference type="ARBA" id="ARBA00022729"/>
    </source>
</evidence>
<feature type="disulfide bond" evidence="4">
    <location>
        <begin position="120"/>
        <end position="140"/>
    </location>
</feature>
<keyword evidence="2" id="KW-0813">Transport</keyword>
<evidence type="ECO:0000313" key="6">
    <source>
        <dbReference type="EMBL" id="CAD0202890.1"/>
    </source>
</evidence>
<evidence type="ECO:0000256" key="5">
    <source>
        <dbReference type="SAM" id="SignalP"/>
    </source>
</evidence>
<dbReference type="GO" id="GO:0005615">
    <property type="term" value="C:extracellular space"/>
    <property type="evidence" value="ECO:0007669"/>
    <property type="project" value="TreeGrafter"/>
</dbReference>
<dbReference type="PANTHER" id="PTHR11857">
    <property type="entry name" value="ODORANT BINDING PROTEIN-RELATED"/>
    <property type="match status" value="1"/>
</dbReference>
<keyword evidence="4" id="KW-1015">Disulfide bond</keyword>
<keyword evidence="7" id="KW-1185">Reference proteome</keyword>
<organism evidence="6 7">
    <name type="scientific">Chrysodeixis includens</name>
    <name type="common">Soybean looper</name>
    <name type="synonym">Pseudoplusia includens</name>
    <dbReference type="NCBI Taxonomy" id="689277"/>
    <lineage>
        <taxon>Eukaryota</taxon>
        <taxon>Metazoa</taxon>
        <taxon>Ecdysozoa</taxon>
        <taxon>Arthropoda</taxon>
        <taxon>Hexapoda</taxon>
        <taxon>Insecta</taxon>
        <taxon>Pterygota</taxon>
        <taxon>Neoptera</taxon>
        <taxon>Endopterygota</taxon>
        <taxon>Lepidoptera</taxon>
        <taxon>Glossata</taxon>
        <taxon>Ditrysia</taxon>
        <taxon>Noctuoidea</taxon>
        <taxon>Noctuidae</taxon>
        <taxon>Plusiinae</taxon>
        <taxon>Chrysodeixis</taxon>
    </lineage>
</organism>
<reference evidence="6" key="1">
    <citation type="submission" date="2021-12" db="EMBL/GenBank/DDBJ databases">
        <authorList>
            <person name="King R."/>
        </authorList>
    </citation>
    <scope>NUCLEOTIDE SEQUENCE</scope>
</reference>
<evidence type="ECO:0000313" key="7">
    <source>
        <dbReference type="Proteomes" id="UP001154114"/>
    </source>
</evidence>
<dbReference type="Gene3D" id="1.10.238.20">
    <property type="entry name" value="Pheromone/general odorant binding protein domain"/>
    <property type="match status" value="1"/>
</dbReference>
<dbReference type="SMART" id="SM00708">
    <property type="entry name" value="PhBP"/>
    <property type="match status" value="1"/>
</dbReference>
<dbReference type="AlphaFoldDB" id="A0A9N8KYH4"/>
<dbReference type="EMBL" id="LR824021">
    <property type="protein sequence ID" value="CAD0202890.1"/>
    <property type="molecule type" value="Genomic_DNA"/>
</dbReference>
<dbReference type="GO" id="GO:0007608">
    <property type="term" value="P:sensory perception of smell"/>
    <property type="evidence" value="ECO:0007669"/>
    <property type="project" value="TreeGrafter"/>
</dbReference>
<gene>
    <name evidence="6" type="ORF">CINC_LOCUS4546</name>
</gene>
<proteinExistence type="inferred from homology"/>
<dbReference type="InterPro" id="IPR006072">
    <property type="entry name" value="Odorant/phero-bd_Lep"/>
</dbReference>
<dbReference type="SUPFAM" id="SSF47565">
    <property type="entry name" value="Insect pheromone/odorant-binding proteins"/>
    <property type="match status" value="1"/>
</dbReference>
<evidence type="ECO:0000256" key="1">
    <source>
        <dbReference type="ARBA" id="ARBA00008098"/>
    </source>
</evidence>
<feature type="disulfide bond" evidence="4">
    <location>
        <begin position="42"/>
        <end position="77"/>
    </location>
</feature>
<protein>
    <recommendedName>
        <fullName evidence="8">Pheromone binding protein 2</fullName>
    </recommendedName>
</protein>
<feature type="signal peptide" evidence="5">
    <location>
        <begin position="1"/>
        <end position="23"/>
    </location>
</feature>
<dbReference type="GO" id="GO:0005549">
    <property type="term" value="F:odorant binding"/>
    <property type="evidence" value="ECO:0007669"/>
    <property type="project" value="InterPro"/>
</dbReference>
<dbReference type="OrthoDB" id="7413278at2759"/>
<feature type="disulfide bond" evidence="4">
    <location>
        <begin position="73"/>
        <end position="131"/>
    </location>
</feature>
<dbReference type="CDD" id="cd23992">
    <property type="entry name" value="PBP_GOBP"/>
    <property type="match status" value="1"/>
</dbReference>
<dbReference type="InterPro" id="IPR036728">
    <property type="entry name" value="PBP_GOBP_sf"/>
</dbReference>
<dbReference type="InterPro" id="IPR006170">
    <property type="entry name" value="PBP/GOBP"/>
</dbReference>